<organism evidence="3 4">
    <name type="scientific">Cerasicoccus arenae</name>
    <dbReference type="NCBI Taxonomy" id="424488"/>
    <lineage>
        <taxon>Bacteria</taxon>
        <taxon>Pseudomonadati</taxon>
        <taxon>Verrucomicrobiota</taxon>
        <taxon>Opitutia</taxon>
        <taxon>Puniceicoccales</taxon>
        <taxon>Cerasicoccaceae</taxon>
        <taxon>Cerasicoccus</taxon>
    </lineage>
</organism>
<feature type="region of interest" description="Disordered" evidence="1">
    <location>
        <begin position="271"/>
        <end position="304"/>
    </location>
</feature>
<dbReference type="EMBL" id="BMXG01000005">
    <property type="protein sequence ID" value="GHB96392.1"/>
    <property type="molecule type" value="Genomic_DNA"/>
</dbReference>
<proteinExistence type="predicted"/>
<reference evidence="3" key="2">
    <citation type="submission" date="2020-09" db="EMBL/GenBank/DDBJ databases">
        <authorList>
            <person name="Sun Q."/>
            <person name="Kim S."/>
        </authorList>
    </citation>
    <scope>NUCLEOTIDE SEQUENCE</scope>
    <source>
        <strain evidence="3">KCTC 12870</strain>
    </source>
</reference>
<evidence type="ECO:0000313" key="3">
    <source>
        <dbReference type="EMBL" id="GHB96392.1"/>
    </source>
</evidence>
<gene>
    <name evidence="3" type="ORF">GCM10007047_10270</name>
</gene>
<keyword evidence="2" id="KW-0732">Signal</keyword>
<evidence type="ECO:0000256" key="2">
    <source>
        <dbReference type="SAM" id="SignalP"/>
    </source>
</evidence>
<name>A0A8J3DEA1_9BACT</name>
<evidence type="ECO:0000313" key="4">
    <source>
        <dbReference type="Proteomes" id="UP000642829"/>
    </source>
</evidence>
<dbReference type="AlphaFoldDB" id="A0A8J3DEA1"/>
<reference evidence="3" key="1">
    <citation type="journal article" date="2014" name="Int. J. Syst. Evol. Microbiol.">
        <title>Complete genome sequence of Corynebacterium casei LMG S-19264T (=DSM 44701T), isolated from a smear-ripened cheese.</title>
        <authorList>
            <consortium name="US DOE Joint Genome Institute (JGI-PGF)"/>
            <person name="Walter F."/>
            <person name="Albersmeier A."/>
            <person name="Kalinowski J."/>
            <person name="Ruckert C."/>
        </authorList>
    </citation>
    <scope>NUCLEOTIDE SEQUENCE</scope>
    <source>
        <strain evidence="3">KCTC 12870</strain>
    </source>
</reference>
<accession>A0A8J3DEA1</accession>
<protein>
    <submittedName>
        <fullName evidence="3">Uncharacterized protein</fullName>
    </submittedName>
</protein>
<feature type="signal peptide" evidence="2">
    <location>
        <begin position="1"/>
        <end position="25"/>
    </location>
</feature>
<comment type="caution">
    <text evidence="3">The sequence shown here is derived from an EMBL/GenBank/DDBJ whole genome shotgun (WGS) entry which is preliminary data.</text>
</comment>
<evidence type="ECO:0000256" key="1">
    <source>
        <dbReference type="SAM" id="MobiDB-lite"/>
    </source>
</evidence>
<keyword evidence="4" id="KW-1185">Reference proteome</keyword>
<dbReference type="Proteomes" id="UP000642829">
    <property type="component" value="Unassembled WGS sequence"/>
</dbReference>
<sequence length="304" mass="34138">MKGFYDKIILAVGVLALAGSGAYYATQQAQDKALTPSSPMGSDYEVLAIPEVVTQSGVWNDPIPQDEKGYELYDVFTPPKIWWFEDEQKFDFAPPKPPEEVIPFGLKFVSIEQELYRIQLESYATALTGKDRDASISFFDNETGDSFRGKVGDKFPEHEAEIVDFKVEKLINDNGTIRRMPKVTIKDLASGESIVLTTDEQLFIPNSYQLNFETMNPYPKQNFTWEKTGDSKVVADVTFKLLEFAFDKQTASVEKTFADEKPLEIETLTVASTTPSVPLGSDDITEENSPQSEIPSDFDNLFQN</sequence>
<feature type="chain" id="PRO_5035254931" evidence="2">
    <location>
        <begin position="26"/>
        <end position="304"/>
    </location>
</feature>
<dbReference type="RefSeq" id="WP_189512566.1">
    <property type="nucleotide sequence ID" value="NZ_BMXG01000005.1"/>
</dbReference>